<evidence type="ECO:0000256" key="1">
    <source>
        <dbReference type="SAM" id="Phobius"/>
    </source>
</evidence>
<organism evidence="2 3">
    <name type="scientific">Bodo saltans</name>
    <name type="common">Flagellated protozoan</name>
    <dbReference type="NCBI Taxonomy" id="75058"/>
    <lineage>
        <taxon>Eukaryota</taxon>
        <taxon>Discoba</taxon>
        <taxon>Euglenozoa</taxon>
        <taxon>Kinetoplastea</taxon>
        <taxon>Metakinetoplastina</taxon>
        <taxon>Eubodonida</taxon>
        <taxon>Bodonidae</taxon>
        <taxon>Bodo</taxon>
    </lineage>
</organism>
<dbReference type="EMBL" id="CYKH01001608">
    <property type="protein sequence ID" value="CUI14757.1"/>
    <property type="molecule type" value="Genomic_DNA"/>
</dbReference>
<protein>
    <submittedName>
        <fullName evidence="2">Transmembrane protein, putative</fullName>
    </submittedName>
</protein>
<accession>A0A0S4KMC6</accession>
<dbReference type="AlphaFoldDB" id="A0A0S4KMC6"/>
<keyword evidence="1 2" id="KW-0812">Transmembrane</keyword>
<evidence type="ECO:0000313" key="2">
    <source>
        <dbReference type="EMBL" id="CUI14757.1"/>
    </source>
</evidence>
<gene>
    <name evidence="2" type="ORF">BSAL_13345</name>
</gene>
<name>A0A0S4KMC6_BODSA</name>
<dbReference type="Proteomes" id="UP000051952">
    <property type="component" value="Unassembled WGS sequence"/>
</dbReference>
<keyword evidence="3" id="KW-1185">Reference proteome</keyword>
<keyword evidence="1" id="KW-0472">Membrane</keyword>
<reference evidence="3" key="1">
    <citation type="submission" date="2015-09" db="EMBL/GenBank/DDBJ databases">
        <authorList>
            <consortium name="Pathogen Informatics"/>
        </authorList>
    </citation>
    <scope>NUCLEOTIDE SEQUENCE [LARGE SCALE GENOMIC DNA]</scope>
    <source>
        <strain evidence="3">Lake Konstanz</strain>
    </source>
</reference>
<feature type="transmembrane region" description="Helical" evidence="1">
    <location>
        <begin position="160"/>
        <end position="180"/>
    </location>
</feature>
<proteinExistence type="predicted"/>
<keyword evidence="1" id="KW-1133">Transmembrane helix</keyword>
<sequence>RAFIAILGNNSGGIESVALRCDQGSSIVCRRATNNGYSICSPLQGTGLIVLAPGCPQIGALSVHLDGTNVTGSMWLRTMSTSTSTFACVLIDNYTQTSVTPAPRATSFIVKDVQGLMVLSTVLCVRLLLTVGHITVIDAYDIAHGMMIMAVNSTITADVAGNYMFVFSNVAALTIVLINVSSTGKLLNIVFPTTAKEASSVMWRVSISIANSTIQSTGRFLFFSVPNPFNGTLISRNVLSMTAENSTFTLDGAGAELLQLYSFSPSSSFPPLTITVSILLSRCTINATFNSARLIYTSPVSIPPTLHNSSIVFEDSVVYQTWKTYVNYIFSTPPVPLIQADLNATTIVFAR</sequence>
<feature type="non-terminal residue" evidence="2">
    <location>
        <position position="1"/>
    </location>
</feature>
<evidence type="ECO:0000313" key="3">
    <source>
        <dbReference type="Proteomes" id="UP000051952"/>
    </source>
</evidence>
<dbReference type="VEuPathDB" id="TriTrypDB:BSAL_13345"/>
<feature type="transmembrane region" description="Helical" evidence="1">
    <location>
        <begin position="116"/>
        <end position="140"/>
    </location>
</feature>